<evidence type="ECO:0000256" key="1">
    <source>
        <dbReference type="ARBA" id="ARBA00022450"/>
    </source>
</evidence>
<gene>
    <name evidence="5" type="ORF">TASIC1_0007057100</name>
</gene>
<name>A0A6V8QXB2_TRIAP</name>
<proteinExistence type="predicted"/>
<feature type="domain" description="AMP-dependent synthetase/ligase" evidence="3">
    <location>
        <begin position="286"/>
        <end position="383"/>
    </location>
</feature>
<dbReference type="EMBL" id="BLZH01000007">
    <property type="protein sequence ID" value="GFP57079.1"/>
    <property type="molecule type" value="Genomic_DNA"/>
</dbReference>
<dbReference type="Pfam" id="PF00501">
    <property type="entry name" value="AMP-binding"/>
    <property type="match status" value="1"/>
</dbReference>
<dbReference type="GO" id="GO:0003824">
    <property type="term" value="F:catalytic activity"/>
    <property type="evidence" value="ECO:0007669"/>
    <property type="project" value="InterPro"/>
</dbReference>
<evidence type="ECO:0000256" key="2">
    <source>
        <dbReference type="ARBA" id="ARBA00022553"/>
    </source>
</evidence>
<dbReference type="AlphaFoldDB" id="A0A6V8QXB2"/>
<dbReference type="GO" id="GO:0005737">
    <property type="term" value="C:cytoplasm"/>
    <property type="evidence" value="ECO:0007669"/>
    <property type="project" value="TreeGrafter"/>
</dbReference>
<keyword evidence="1" id="KW-0596">Phosphopantetheine</keyword>
<feature type="domain" description="Condensation" evidence="4">
    <location>
        <begin position="6"/>
        <end position="259"/>
    </location>
</feature>
<evidence type="ECO:0000259" key="4">
    <source>
        <dbReference type="Pfam" id="PF00668"/>
    </source>
</evidence>
<evidence type="ECO:0000259" key="3">
    <source>
        <dbReference type="Pfam" id="PF00501"/>
    </source>
</evidence>
<dbReference type="GO" id="GO:0031177">
    <property type="term" value="F:phosphopantetheine binding"/>
    <property type="evidence" value="ECO:0007669"/>
    <property type="project" value="TreeGrafter"/>
</dbReference>
<keyword evidence="2" id="KW-0597">Phosphoprotein</keyword>
<organism evidence="5 6">
    <name type="scientific">Trichoderma asperellum</name>
    <name type="common">Filamentous fungus</name>
    <dbReference type="NCBI Taxonomy" id="101201"/>
    <lineage>
        <taxon>Eukaryota</taxon>
        <taxon>Fungi</taxon>
        <taxon>Dikarya</taxon>
        <taxon>Ascomycota</taxon>
        <taxon>Pezizomycotina</taxon>
        <taxon>Sordariomycetes</taxon>
        <taxon>Hypocreomycetidae</taxon>
        <taxon>Hypocreales</taxon>
        <taxon>Hypocreaceae</taxon>
        <taxon>Trichoderma</taxon>
    </lineage>
</organism>
<dbReference type="Gene3D" id="3.40.50.980">
    <property type="match status" value="2"/>
</dbReference>
<dbReference type="Proteomes" id="UP000517252">
    <property type="component" value="Unassembled WGS sequence"/>
</dbReference>
<reference evidence="5 6" key="1">
    <citation type="submission" date="2020-07" db="EMBL/GenBank/DDBJ databases">
        <title>Trichoderma asperellum IC-1 whole genome shotgun sequence.</title>
        <authorList>
            <person name="Kanamasa S."/>
            <person name="Takahashi H."/>
        </authorList>
    </citation>
    <scope>NUCLEOTIDE SEQUENCE [LARGE SCALE GENOMIC DNA]</scope>
    <source>
        <strain evidence="5 6">IC-1</strain>
    </source>
</reference>
<dbReference type="OrthoDB" id="4889564at2759"/>
<dbReference type="InterPro" id="IPR001242">
    <property type="entry name" value="Condensation_dom"/>
</dbReference>
<dbReference type="Gene3D" id="3.30.559.30">
    <property type="entry name" value="Nonribosomal peptide synthetase, condensation domain"/>
    <property type="match status" value="1"/>
</dbReference>
<dbReference type="SUPFAM" id="SSF56801">
    <property type="entry name" value="Acetyl-CoA synthetase-like"/>
    <property type="match status" value="1"/>
</dbReference>
<dbReference type="SUPFAM" id="SSF52777">
    <property type="entry name" value="CoA-dependent acyltransferases"/>
    <property type="match status" value="1"/>
</dbReference>
<dbReference type="PANTHER" id="PTHR45527">
    <property type="entry name" value="NONRIBOSOMAL PEPTIDE SYNTHETASE"/>
    <property type="match status" value="1"/>
</dbReference>
<accession>A0A6V8QXB2</accession>
<dbReference type="Pfam" id="PF00668">
    <property type="entry name" value="Condensation"/>
    <property type="match status" value="1"/>
</dbReference>
<protein>
    <submittedName>
        <fullName evidence="5">Nonribosomal peptide synthetase lcsA</fullName>
    </submittedName>
</protein>
<evidence type="ECO:0000313" key="5">
    <source>
        <dbReference type="EMBL" id="GFP57079.1"/>
    </source>
</evidence>
<comment type="caution">
    <text evidence="5">The sequence shown here is derived from an EMBL/GenBank/DDBJ whole genome shotgun (WGS) entry which is preliminary data.</text>
</comment>
<dbReference type="InterPro" id="IPR000873">
    <property type="entry name" value="AMP-dep_synth/lig_dom"/>
</dbReference>
<dbReference type="GO" id="GO:0044550">
    <property type="term" value="P:secondary metabolite biosynthetic process"/>
    <property type="evidence" value="ECO:0007669"/>
    <property type="project" value="TreeGrafter"/>
</dbReference>
<dbReference type="PANTHER" id="PTHR45527:SF1">
    <property type="entry name" value="FATTY ACID SYNTHASE"/>
    <property type="match status" value="1"/>
</dbReference>
<sequence>MNIDPESASKYWTEQLYKAEKASFPPTNASLTNRPQSSKSVRSLVANLDLPDISATGITKATILRAAWAILLARYCDTDDICFGTTISGRQAPVPGIADMPGPTIATVPLRIRLDRQESVHSFLQSVQDRALTMVEFEQYGLQNIRKLSSDALDACDFSSLLVIQPKEALEYAGGREDPILISTEQALETGEYALQNYFNYPLVIQGHLNNESAQLVLIYDSEILHEKQIVAISHQFQHVAKELALGMELNLGTIRVASSWDLQQSEIFNSEMPEAIESCFHTLVEMQAARTPDATAICAWDGSFTYRELDRAANRLAHHLMAEHSVKLDEIIHVCFDKSIWFFVSILAINKAGAAWAPLDPSHPPERLRQIIKQTNAVVALTNGIPGSRIISE</sequence>
<evidence type="ECO:0000313" key="6">
    <source>
        <dbReference type="Proteomes" id="UP000517252"/>
    </source>
</evidence>
<dbReference type="GO" id="GO:0043041">
    <property type="term" value="P:amino acid activation for nonribosomal peptide biosynthetic process"/>
    <property type="evidence" value="ECO:0007669"/>
    <property type="project" value="TreeGrafter"/>
</dbReference>